<dbReference type="EMBL" id="JRLY01000002">
    <property type="protein sequence ID" value="KGO94235.1"/>
    <property type="molecule type" value="Genomic_DNA"/>
</dbReference>
<proteinExistence type="predicted"/>
<gene>
    <name evidence="1" type="ORF">Q766_04735</name>
</gene>
<dbReference type="RefSeq" id="WP_026990482.1">
    <property type="nucleotide sequence ID" value="NZ_AUGP01000017.1"/>
</dbReference>
<name>A0A0A2N1B2_9FLAO</name>
<evidence type="ECO:0000313" key="1">
    <source>
        <dbReference type="EMBL" id="KGO94235.1"/>
    </source>
</evidence>
<reference evidence="1 2" key="1">
    <citation type="submission" date="2013-09" db="EMBL/GenBank/DDBJ databases">
        <authorList>
            <person name="Zeng Z."/>
            <person name="Chen C."/>
        </authorList>
    </citation>
    <scope>NUCLEOTIDE SEQUENCE [LARGE SCALE GENOMIC DNA]</scope>
    <source>
        <strain evidence="1 2">WB 4.1-42</strain>
    </source>
</reference>
<protein>
    <submittedName>
        <fullName evidence="1">Uncharacterized protein</fullName>
    </submittedName>
</protein>
<dbReference type="Proteomes" id="UP000030111">
    <property type="component" value="Unassembled WGS sequence"/>
</dbReference>
<dbReference type="eggNOG" id="ENOG5032HG5">
    <property type="taxonomic scope" value="Bacteria"/>
</dbReference>
<dbReference type="OrthoDB" id="1377072at2"/>
<dbReference type="AlphaFoldDB" id="A0A0A2N1B2"/>
<evidence type="ECO:0000313" key="2">
    <source>
        <dbReference type="Proteomes" id="UP000030111"/>
    </source>
</evidence>
<keyword evidence="2" id="KW-1185">Reference proteome</keyword>
<sequence length="127" mass="14464">MNSIRKIAECNKGFITFCLVLFFLTAGFAKSFAAKMPVHFKKETALKNASKHTIGQLIDADASLNFTDLLKDSDADDAAFVLFGHHNNFIAHNTIYRNVSFSEYSPIAKYYKISLYKLYCNWKFDLS</sequence>
<organism evidence="1 2">
    <name type="scientific">Flavobacterium subsaxonicum WB 4.1-42 = DSM 21790</name>
    <dbReference type="NCBI Taxonomy" id="1121898"/>
    <lineage>
        <taxon>Bacteria</taxon>
        <taxon>Pseudomonadati</taxon>
        <taxon>Bacteroidota</taxon>
        <taxon>Flavobacteriia</taxon>
        <taxon>Flavobacteriales</taxon>
        <taxon>Flavobacteriaceae</taxon>
        <taxon>Flavobacterium</taxon>
    </lineage>
</organism>
<accession>A0A0A2N1B2</accession>
<comment type="caution">
    <text evidence="1">The sequence shown here is derived from an EMBL/GenBank/DDBJ whole genome shotgun (WGS) entry which is preliminary data.</text>
</comment>
<dbReference type="STRING" id="1121898.GCA_000422725_01614"/>